<dbReference type="CDD" id="cd07719">
    <property type="entry name" value="arylsulfatase_AtsA-like_MBL-fold"/>
    <property type="match status" value="1"/>
</dbReference>
<reference evidence="4 5" key="1">
    <citation type="submission" date="2024-06" db="EMBL/GenBank/DDBJ databases">
        <authorList>
            <person name="Kraege A."/>
            <person name="Thomma B."/>
        </authorList>
    </citation>
    <scope>NUCLEOTIDE SEQUENCE [LARGE SCALE GENOMIC DNA]</scope>
</reference>
<feature type="chain" id="PRO_5046181607" evidence="2">
    <location>
        <begin position="31"/>
        <end position="371"/>
    </location>
</feature>
<dbReference type="Proteomes" id="UP001497392">
    <property type="component" value="Unassembled WGS sequence"/>
</dbReference>
<dbReference type="InterPro" id="IPR036866">
    <property type="entry name" value="RibonucZ/Hydroxyglut_hydro"/>
</dbReference>
<accession>A0ABP1FKI7</accession>
<name>A0ABP1FKI7_9CHLO</name>
<dbReference type="PANTHER" id="PTHR46018:SF2">
    <property type="entry name" value="ZINC PHOSPHODIESTERASE ELAC PROTEIN 1"/>
    <property type="match status" value="1"/>
</dbReference>
<feature type="domain" description="Metallo-beta-lactamase" evidence="3">
    <location>
        <begin position="99"/>
        <end position="295"/>
    </location>
</feature>
<comment type="caution">
    <text evidence="4">The sequence shown here is derived from an EMBL/GenBank/DDBJ whole genome shotgun (WGS) entry which is preliminary data.</text>
</comment>
<dbReference type="SUPFAM" id="SSF56281">
    <property type="entry name" value="Metallo-hydrolase/oxidoreductase"/>
    <property type="match status" value="1"/>
</dbReference>
<dbReference type="InterPro" id="IPR001279">
    <property type="entry name" value="Metallo-B-lactamas"/>
</dbReference>
<keyword evidence="5" id="KW-1185">Reference proteome</keyword>
<organism evidence="4 5">
    <name type="scientific">Coccomyxa viridis</name>
    <dbReference type="NCBI Taxonomy" id="1274662"/>
    <lineage>
        <taxon>Eukaryota</taxon>
        <taxon>Viridiplantae</taxon>
        <taxon>Chlorophyta</taxon>
        <taxon>core chlorophytes</taxon>
        <taxon>Trebouxiophyceae</taxon>
        <taxon>Trebouxiophyceae incertae sedis</taxon>
        <taxon>Coccomyxaceae</taxon>
        <taxon>Coccomyxa</taxon>
    </lineage>
</organism>
<dbReference type="PANTHER" id="PTHR46018">
    <property type="entry name" value="ZINC PHOSPHODIESTERASE ELAC PROTEIN 1"/>
    <property type="match status" value="1"/>
</dbReference>
<evidence type="ECO:0000256" key="2">
    <source>
        <dbReference type="SAM" id="SignalP"/>
    </source>
</evidence>
<dbReference type="Pfam" id="PF12706">
    <property type="entry name" value="Lactamase_B_2"/>
    <property type="match status" value="1"/>
</dbReference>
<gene>
    <name evidence="4" type="primary">g2478</name>
    <name evidence="4" type="ORF">VP750_LOCUS2117</name>
</gene>
<dbReference type="EMBL" id="CAXHTA020000003">
    <property type="protein sequence ID" value="CAL5220458.1"/>
    <property type="molecule type" value="Genomic_DNA"/>
</dbReference>
<feature type="signal peptide" evidence="2">
    <location>
        <begin position="1"/>
        <end position="30"/>
    </location>
</feature>
<proteinExistence type="predicted"/>
<keyword evidence="2" id="KW-0732">Signal</keyword>
<evidence type="ECO:0000256" key="1">
    <source>
        <dbReference type="ARBA" id="ARBA00022801"/>
    </source>
</evidence>
<dbReference type="Gene3D" id="3.60.15.10">
    <property type="entry name" value="Ribonuclease Z/Hydroxyacylglutathione hydrolase-like"/>
    <property type="match status" value="1"/>
</dbReference>
<evidence type="ECO:0000259" key="3">
    <source>
        <dbReference type="Pfam" id="PF12706"/>
    </source>
</evidence>
<sequence>MTPSLKTAMRRTTTAAIAALIILLPALAAASTPWVYSTDDAVPKGTIRVTTLGSGTPDVRRHQVASSFLIEIGNEEKDKFLFDMGSGSYQNLLATGNYAIDKVFLSHLHSDHHADLASLYVNAMFGRKVPLEIWGPSSEKPELGLAASIEGLRQFLAWDTFARRRVDMIGRKDKGDTVIAHEFDYEIEKQVIYSRNGVNITSTPVEHYTTGGPSALRVDWNGLSFVYSGDTHPTRTLNELAEGTDMLIQQIMGPLPAFDSLSFESQYLLNTSHFTPAQAGQIFNRTRARLAVIHHATVNDASREALVSDVRAEYPVGGLVINEDLAVYDISKDGVRHRKRIVPERSWGFWHAESNWNSLEGGQQQFAAVYK</sequence>
<protein>
    <submittedName>
        <fullName evidence="4">G2478 protein</fullName>
    </submittedName>
</protein>
<evidence type="ECO:0000313" key="5">
    <source>
        <dbReference type="Proteomes" id="UP001497392"/>
    </source>
</evidence>
<dbReference type="InterPro" id="IPR044094">
    <property type="entry name" value="AtsA-like_MBL-fold"/>
</dbReference>
<evidence type="ECO:0000313" key="4">
    <source>
        <dbReference type="EMBL" id="CAL5220458.1"/>
    </source>
</evidence>
<keyword evidence="1" id="KW-0378">Hydrolase</keyword>